<feature type="compositionally biased region" description="Low complexity" evidence="1">
    <location>
        <begin position="7"/>
        <end position="56"/>
    </location>
</feature>
<keyword evidence="2" id="KW-0472">Membrane</keyword>
<dbReference type="Proteomes" id="UP000001699">
    <property type="component" value="Unassembled WGS sequence"/>
</dbReference>
<evidence type="ECO:0000256" key="2">
    <source>
        <dbReference type="SAM" id="Phobius"/>
    </source>
</evidence>
<accession>B0XRN6</accession>
<keyword evidence="2" id="KW-0812">Transmembrane</keyword>
<evidence type="ECO:0000313" key="3">
    <source>
        <dbReference type="EMBL" id="EDP56620.1"/>
    </source>
</evidence>
<proteinExistence type="predicted"/>
<gene>
    <name evidence="3" type="ORF">AFUB_013310</name>
</gene>
<feature type="transmembrane region" description="Helical" evidence="2">
    <location>
        <begin position="69"/>
        <end position="92"/>
    </location>
</feature>
<dbReference type="EMBL" id="DS499594">
    <property type="protein sequence ID" value="EDP56620.1"/>
    <property type="molecule type" value="Genomic_DNA"/>
</dbReference>
<reference evidence="3 4" key="1">
    <citation type="journal article" date="2008" name="PLoS Genet.">
        <title>Genomic islands in the pathogenic filamentous fungus Aspergillus fumigatus.</title>
        <authorList>
            <person name="Fedorova N.D."/>
            <person name="Khaldi N."/>
            <person name="Joardar V.S."/>
            <person name="Maiti R."/>
            <person name="Amedeo P."/>
            <person name="Anderson M.J."/>
            <person name="Crabtree J."/>
            <person name="Silva J.C."/>
            <person name="Badger J.H."/>
            <person name="Albarraq A."/>
            <person name="Angiuoli S."/>
            <person name="Bussey H."/>
            <person name="Bowyer P."/>
            <person name="Cotty P.J."/>
            <person name="Dyer P.S."/>
            <person name="Egan A."/>
            <person name="Galens K."/>
            <person name="Fraser-Liggett C.M."/>
            <person name="Haas B.J."/>
            <person name="Inman J.M."/>
            <person name="Kent R."/>
            <person name="Lemieux S."/>
            <person name="Malavazi I."/>
            <person name="Orvis J."/>
            <person name="Roemer T."/>
            <person name="Ronning C.M."/>
            <person name="Sundaram J.P."/>
            <person name="Sutton G."/>
            <person name="Turner G."/>
            <person name="Venter J.C."/>
            <person name="White O.R."/>
            <person name="Whitty B.R."/>
            <person name="Youngman P."/>
            <person name="Wolfe K.H."/>
            <person name="Goldman G.H."/>
            <person name="Wortman J.R."/>
            <person name="Jiang B."/>
            <person name="Denning D.W."/>
            <person name="Nierman W.C."/>
        </authorList>
    </citation>
    <scope>NUCLEOTIDE SEQUENCE [LARGE SCALE GENOMIC DNA]</scope>
    <source>
        <strain evidence="4">CBS 144.89 / FGSC A1163 / CEA10</strain>
    </source>
</reference>
<sequence>MGTLMLSSTSAAPSSTTTSTIATDTGTTATTATPTTTTPTPTTTTAIITEPTTSRTASGGSERSDSKPLIVGVSTGVGLGVCLVTLIGALCLQRRRYQRRLNENQHFGVKYMSSGGIHTRPAAAPAELPSNQAPRVFEMGTGEILTCLIFQ</sequence>
<dbReference type="VEuPathDB" id="FungiDB:AFUB_013310"/>
<keyword evidence="2" id="KW-1133">Transmembrane helix</keyword>
<evidence type="ECO:0000256" key="1">
    <source>
        <dbReference type="SAM" id="MobiDB-lite"/>
    </source>
</evidence>
<protein>
    <submittedName>
        <fullName evidence="3">Threonine-rich protein</fullName>
    </submittedName>
</protein>
<dbReference type="HOGENOM" id="CLU_145514_0_0_1"/>
<dbReference type="AlphaFoldDB" id="B0XRN6"/>
<feature type="region of interest" description="Disordered" evidence="1">
    <location>
        <begin position="1"/>
        <end position="68"/>
    </location>
</feature>
<evidence type="ECO:0000313" key="4">
    <source>
        <dbReference type="Proteomes" id="UP000001699"/>
    </source>
</evidence>
<name>B0XRN6_ASPFC</name>
<keyword evidence="4" id="KW-1185">Reference proteome</keyword>
<organism evidence="3 4">
    <name type="scientific">Aspergillus fumigatus (strain CBS 144.89 / FGSC A1163 / CEA10)</name>
    <name type="common">Neosartorya fumigata</name>
    <dbReference type="NCBI Taxonomy" id="451804"/>
    <lineage>
        <taxon>Eukaryota</taxon>
        <taxon>Fungi</taxon>
        <taxon>Dikarya</taxon>
        <taxon>Ascomycota</taxon>
        <taxon>Pezizomycotina</taxon>
        <taxon>Eurotiomycetes</taxon>
        <taxon>Eurotiomycetidae</taxon>
        <taxon>Eurotiales</taxon>
        <taxon>Aspergillaceae</taxon>
        <taxon>Aspergillus</taxon>
        <taxon>Aspergillus subgen. Fumigati</taxon>
    </lineage>
</organism>